<dbReference type="Gene3D" id="3.30.360.10">
    <property type="entry name" value="Dihydrodipicolinate Reductase, domain 2"/>
    <property type="match status" value="1"/>
</dbReference>
<dbReference type="PANTHER" id="PTHR43796">
    <property type="entry name" value="CARBOXYNORSPERMIDINE SYNTHASE"/>
    <property type="match status" value="1"/>
</dbReference>
<dbReference type="SUPFAM" id="SSF51735">
    <property type="entry name" value="NAD(P)-binding Rossmann-fold domains"/>
    <property type="match status" value="1"/>
</dbReference>
<evidence type="ECO:0000313" key="2">
    <source>
        <dbReference type="EMBL" id="CAB4323257.1"/>
    </source>
</evidence>
<dbReference type="InterPro" id="IPR036291">
    <property type="entry name" value="NAD(P)-bd_dom_sf"/>
</dbReference>
<proteinExistence type="predicted"/>
<gene>
    <name evidence="2" type="ORF">UFOPK1392_01009</name>
</gene>
<organism evidence="2">
    <name type="scientific">freshwater metagenome</name>
    <dbReference type="NCBI Taxonomy" id="449393"/>
    <lineage>
        <taxon>unclassified sequences</taxon>
        <taxon>metagenomes</taxon>
        <taxon>ecological metagenomes</taxon>
    </lineage>
</organism>
<dbReference type="AlphaFoldDB" id="A0A6J5YFM5"/>
<dbReference type="Gene3D" id="3.40.50.720">
    <property type="entry name" value="NAD(P)-binding Rossmann-like Domain"/>
    <property type="match status" value="1"/>
</dbReference>
<sequence length="334" mass="35201">MSRVAIIGVGAVGARLARQLVSTDADEVVLRDEDRGRAEMVAQSLGERSRVDTSGITAPLDVDVVVLAGRPRVHADQAAALLSNGVPIISVSDDLADVRGLLALDRQARQLGTTVVIGAGFAPGLTCVLAAHGARLFDQVDEIHVAKAGTGGPACARQHHRSLGRMSVDWRDGDWESRAGGSGRELCWFPEPIGAQDCYRAELPDAMLLVPAFPQLRRATSRMAATRRDRLTARLPMLWPTHPEGGPGAIRVELRGQRGTARDVVVFGAMDRPAVAAGAVAAVATQFAVEGSLRRSGAAGLAELVEPLPFLQELARRGVRAATFDGEATGAPRG</sequence>
<dbReference type="PANTHER" id="PTHR43796:SF2">
    <property type="entry name" value="CARBOXYNORSPERMIDINE SYNTHASE"/>
    <property type="match status" value="1"/>
</dbReference>
<evidence type="ECO:0000259" key="1">
    <source>
        <dbReference type="Pfam" id="PF03807"/>
    </source>
</evidence>
<accession>A0A6J5YFM5</accession>
<dbReference type="Pfam" id="PF03807">
    <property type="entry name" value="F420_oxidored"/>
    <property type="match status" value="1"/>
</dbReference>
<dbReference type="EMBL" id="CAEMXZ010000034">
    <property type="protein sequence ID" value="CAB4323257.1"/>
    <property type="molecule type" value="Genomic_DNA"/>
</dbReference>
<feature type="domain" description="Pyrroline-5-carboxylate reductase catalytic N-terminal" evidence="1">
    <location>
        <begin position="3"/>
        <end position="92"/>
    </location>
</feature>
<dbReference type="InterPro" id="IPR028939">
    <property type="entry name" value="P5C_Rdtase_cat_N"/>
</dbReference>
<protein>
    <submittedName>
        <fullName evidence="2">Unannotated protein</fullName>
    </submittedName>
</protein>
<reference evidence="2" key="1">
    <citation type="submission" date="2020-05" db="EMBL/GenBank/DDBJ databases">
        <authorList>
            <person name="Chiriac C."/>
            <person name="Salcher M."/>
            <person name="Ghai R."/>
            <person name="Kavagutti S V."/>
        </authorList>
    </citation>
    <scope>NUCLEOTIDE SEQUENCE</scope>
</reference>
<name>A0A6J5YFM5_9ZZZZ</name>